<sequence length="143" mass="16400">YDLDSLKFVTASYFDAIKHVVKCYKFIEQNKKDNFDFEVSMDEVDSAISPLAHLFIAGEIQRNEANFHNMALRYPGMWEKAIDYIGDIGQFSHELKMHAGIAKKFGPYKLSLHSGSEKFSVYQIFSEESDGLFHIKTSGTSWL</sequence>
<comment type="caution">
    <text evidence="1">The sequence shown here is derived from an EMBL/GenBank/DDBJ whole genome shotgun (WGS) entry which is preliminary data.</text>
</comment>
<dbReference type="InterPro" id="IPR032586">
    <property type="entry name" value="UxaE"/>
</dbReference>
<proteinExistence type="predicted"/>
<accession>X0YM13</accession>
<name>X0YM13_9ZZZZ</name>
<dbReference type="AlphaFoldDB" id="X0YM13"/>
<reference evidence="1" key="1">
    <citation type="journal article" date="2014" name="Front. Microbiol.">
        <title>High frequency of phylogenetically diverse reductive dehalogenase-homologous genes in deep subseafloor sedimentary metagenomes.</title>
        <authorList>
            <person name="Kawai M."/>
            <person name="Futagami T."/>
            <person name="Toyoda A."/>
            <person name="Takaki Y."/>
            <person name="Nishi S."/>
            <person name="Hori S."/>
            <person name="Arai W."/>
            <person name="Tsubouchi T."/>
            <person name="Morono Y."/>
            <person name="Uchiyama I."/>
            <person name="Ito T."/>
            <person name="Fujiyama A."/>
            <person name="Inagaki F."/>
            <person name="Takami H."/>
        </authorList>
    </citation>
    <scope>NUCLEOTIDE SEQUENCE</scope>
    <source>
        <strain evidence="1">Expedition CK06-06</strain>
    </source>
</reference>
<gene>
    <name evidence="1" type="ORF">S01H4_06793</name>
</gene>
<dbReference type="EMBL" id="BART01002143">
    <property type="protein sequence ID" value="GAG57110.1"/>
    <property type="molecule type" value="Genomic_DNA"/>
</dbReference>
<organism evidence="1">
    <name type="scientific">marine sediment metagenome</name>
    <dbReference type="NCBI Taxonomy" id="412755"/>
    <lineage>
        <taxon>unclassified sequences</taxon>
        <taxon>metagenomes</taxon>
        <taxon>ecological metagenomes</taxon>
    </lineage>
</organism>
<dbReference type="Pfam" id="PF16257">
    <property type="entry name" value="UxaE"/>
    <property type="match status" value="1"/>
</dbReference>
<feature type="non-terminal residue" evidence="1">
    <location>
        <position position="1"/>
    </location>
</feature>
<dbReference type="GO" id="GO:0016853">
    <property type="term" value="F:isomerase activity"/>
    <property type="evidence" value="ECO:0007669"/>
    <property type="project" value="InterPro"/>
</dbReference>
<protein>
    <submittedName>
        <fullName evidence="1">Uncharacterized protein</fullName>
    </submittedName>
</protein>
<evidence type="ECO:0000313" key="1">
    <source>
        <dbReference type="EMBL" id="GAG57110.1"/>
    </source>
</evidence>